<evidence type="ECO:0000256" key="10">
    <source>
        <dbReference type="RuleBase" id="RU003755"/>
    </source>
</evidence>
<comment type="subcellular location">
    <subcellularLocation>
        <location evidence="1 10">Membrane</location>
        <topology evidence="1 10">Multi-pass membrane protein</topology>
    </subcellularLocation>
</comment>
<comment type="similarity">
    <text evidence="2 10">Belongs to the major facilitator superfamily. Proton-dependent oligopeptide transporter (POT/PTR) (TC 2.A.17) family.</text>
</comment>
<dbReference type="Pfam" id="PF00854">
    <property type="entry name" value="PTR2"/>
    <property type="match status" value="2"/>
</dbReference>
<evidence type="ECO:0000256" key="11">
    <source>
        <dbReference type="SAM" id="Phobius"/>
    </source>
</evidence>
<dbReference type="SMR" id="A0A0M3QTV3"/>
<evidence type="ECO:0000256" key="7">
    <source>
        <dbReference type="ARBA" id="ARBA00022989"/>
    </source>
</evidence>
<protein>
    <recommendedName>
        <fullName evidence="9">Oligopeptide transporter 1</fullName>
    </recommendedName>
</protein>
<dbReference type="GO" id="GO:0006857">
    <property type="term" value="P:oligopeptide transport"/>
    <property type="evidence" value="ECO:0007669"/>
    <property type="project" value="InterPro"/>
</dbReference>
<dbReference type="GO" id="GO:0015031">
    <property type="term" value="P:protein transport"/>
    <property type="evidence" value="ECO:0007669"/>
    <property type="project" value="UniProtKB-KW"/>
</dbReference>
<feature type="transmembrane region" description="Helical" evidence="11">
    <location>
        <begin position="626"/>
        <end position="645"/>
    </location>
</feature>
<evidence type="ECO:0000256" key="6">
    <source>
        <dbReference type="ARBA" id="ARBA00022927"/>
    </source>
</evidence>
<sequence>LPYPISVLFIISCEFCERFNYLGMRTVLVFYLSRHLGYTDDAATILFHMCAMFSFMLCILGAIIADSWLGKFKTILYLSMVYICGCTLLTLGAIGPLQLPANTFTLVGLFCISLGAGGIKPCVASFGGDQFKMPQQLKQLTAFFSLFYFAINAGSFVSVSITPILREDVHCFGELSCYPLAFGVPAVLMVMALVVFLLGSRLYIIKPAAGNIVVNVSRTIWTAVKTKWQQRHLKSRAHWLDYADEQHEPQMIADVKVLLRVLYLFLPMPLFWALFDQQGSRWTFQAARMDGDVGSWRIKPDQFHIVNPLLILVLIALKDVLMNPVLKFLHLSRPLQKLSLGGILAGVAFICSGLLELQMEQHNPTLPYENNIQLRIFNTQNCTYEFSSNLYNNSLKLLPYSVYTDKNIHVPSVYDLTYTLISADSSCPVFEAGRQQLTHKHAWSLILNARNTSSSSFWTSDFVNKPRDTYPQVRSIANTKQTSSIRWQSSKEHFIQAANETKLMRMAARNYLVYIDDIAVQGYELRQGGVYTLLINELQPGSYYTKLVEVTAPNELSMLWQLPQYVFITLAEVLIAVTGLEFSYSQAPPSMKAVLQACWLLTIGFGNVVVVIIAKVKMFDRQSYEFFFFSILMFIDMLIFMWIAHKYKPNMQTEKHEDADSS</sequence>
<proteinExistence type="inferred from homology"/>
<dbReference type="FunFam" id="1.20.1250.20:FF:000049">
    <property type="entry name" value="Solute carrier family 15 member 2"/>
    <property type="match status" value="1"/>
</dbReference>
<keyword evidence="5" id="KW-0571">Peptide transport</keyword>
<feature type="transmembrane region" description="Helical" evidence="11">
    <location>
        <begin position="101"/>
        <end position="119"/>
    </location>
</feature>
<evidence type="ECO:0000256" key="4">
    <source>
        <dbReference type="ARBA" id="ARBA00022692"/>
    </source>
</evidence>
<evidence type="ECO:0000256" key="8">
    <source>
        <dbReference type="ARBA" id="ARBA00023136"/>
    </source>
</evidence>
<evidence type="ECO:0000256" key="2">
    <source>
        <dbReference type="ARBA" id="ARBA00005982"/>
    </source>
</evidence>
<feature type="transmembrane region" description="Helical" evidence="11">
    <location>
        <begin position="42"/>
        <end position="63"/>
    </location>
</feature>
<keyword evidence="6" id="KW-0653">Protein transport</keyword>
<feature type="transmembrane region" description="Helical" evidence="11">
    <location>
        <begin position="338"/>
        <end position="355"/>
    </location>
</feature>
<feature type="transmembrane region" description="Helical" evidence="11">
    <location>
        <begin position="140"/>
        <end position="166"/>
    </location>
</feature>
<keyword evidence="13" id="KW-1185">Reference proteome</keyword>
<dbReference type="GO" id="GO:0022857">
    <property type="term" value="F:transmembrane transporter activity"/>
    <property type="evidence" value="ECO:0007669"/>
    <property type="project" value="InterPro"/>
</dbReference>
<feature type="transmembrane region" description="Helical" evidence="11">
    <location>
        <begin position="562"/>
        <end position="582"/>
    </location>
</feature>
<organism evidence="12 13">
    <name type="scientific">Drosophila busckii</name>
    <name type="common">Fruit fly</name>
    <dbReference type="NCBI Taxonomy" id="30019"/>
    <lineage>
        <taxon>Eukaryota</taxon>
        <taxon>Metazoa</taxon>
        <taxon>Ecdysozoa</taxon>
        <taxon>Arthropoda</taxon>
        <taxon>Hexapoda</taxon>
        <taxon>Insecta</taxon>
        <taxon>Pterygota</taxon>
        <taxon>Neoptera</taxon>
        <taxon>Endopterygota</taxon>
        <taxon>Diptera</taxon>
        <taxon>Brachycera</taxon>
        <taxon>Muscomorpha</taxon>
        <taxon>Ephydroidea</taxon>
        <taxon>Drosophilidae</taxon>
        <taxon>Drosophila</taxon>
    </lineage>
</organism>
<dbReference type="GO" id="GO:0016020">
    <property type="term" value="C:membrane"/>
    <property type="evidence" value="ECO:0007669"/>
    <property type="project" value="UniProtKB-SubCell"/>
</dbReference>
<gene>
    <name evidence="12" type="ORF">Dbus_chr2Lg1648</name>
</gene>
<dbReference type="Gene3D" id="1.20.1250.20">
    <property type="entry name" value="MFS general substrate transporter like domains"/>
    <property type="match status" value="2"/>
</dbReference>
<keyword evidence="7 11" id="KW-1133">Transmembrane helix</keyword>
<dbReference type="InterPro" id="IPR000109">
    <property type="entry name" value="POT_fam"/>
</dbReference>
<dbReference type="PROSITE" id="PS01023">
    <property type="entry name" value="PTR2_2"/>
    <property type="match status" value="1"/>
</dbReference>
<dbReference type="EMBL" id="CP012523">
    <property type="protein sequence ID" value="ALC39563.1"/>
    <property type="molecule type" value="Genomic_DNA"/>
</dbReference>
<dbReference type="PROSITE" id="PS01022">
    <property type="entry name" value="PTR2_1"/>
    <property type="match status" value="1"/>
</dbReference>
<dbReference type="SUPFAM" id="SSF103473">
    <property type="entry name" value="MFS general substrate transporter"/>
    <property type="match status" value="1"/>
</dbReference>
<evidence type="ECO:0000256" key="3">
    <source>
        <dbReference type="ARBA" id="ARBA00022448"/>
    </source>
</evidence>
<dbReference type="PANTHER" id="PTHR11654">
    <property type="entry name" value="OLIGOPEPTIDE TRANSPORTER-RELATED"/>
    <property type="match status" value="1"/>
</dbReference>
<feature type="transmembrane region" description="Helical" evidence="11">
    <location>
        <begin position="75"/>
        <end position="95"/>
    </location>
</feature>
<feature type="non-terminal residue" evidence="12">
    <location>
        <position position="1"/>
    </location>
</feature>
<name>A0A0M3QTV3_DROBS</name>
<evidence type="ECO:0000256" key="9">
    <source>
        <dbReference type="ARBA" id="ARBA00078114"/>
    </source>
</evidence>
<dbReference type="InterPro" id="IPR018456">
    <property type="entry name" value="PTR2_symporter_CS"/>
</dbReference>
<dbReference type="Proteomes" id="UP000494163">
    <property type="component" value="Chromosome 2L"/>
</dbReference>
<feature type="transmembrane region" description="Helical" evidence="11">
    <location>
        <begin position="257"/>
        <end position="275"/>
    </location>
</feature>
<evidence type="ECO:0000256" key="1">
    <source>
        <dbReference type="ARBA" id="ARBA00004141"/>
    </source>
</evidence>
<dbReference type="AlphaFoldDB" id="A0A0M3QTV3"/>
<dbReference type="InterPro" id="IPR036259">
    <property type="entry name" value="MFS_trans_sf"/>
</dbReference>
<feature type="non-terminal residue" evidence="12">
    <location>
        <position position="662"/>
    </location>
</feature>
<evidence type="ECO:0000313" key="13">
    <source>
        <dbReference type="Proteomes" id="UP000494163"/>
    </source>
</evidence>
<keyword evidence="3 10" id="KW-0813">Transport</keyword>
<dbReference type="CDD" id="cd17347">
    <property type="entry name" value="MFS_SLC15A1_2_like"/>
    <property type="match status" value="1"/>
</dbReference>
<reference evidence="12 13" key="1">
    <citation type="submission" date="2015-08" db="EMBL/GenBank/DDBJ databases">
        <title>Ancestral chromatin configuration constrains chromatin evolution on differentiating sex chromosomes in Drosophila.</title>
        <authorList>
            <person name="Zhou Q."/>
            <person name="Bachtrog D."/>
        </authorList>
    </citation>
    <scope>NUCLEOTIDE SEQUENCE [LARGE SCALE GENOMIC DNA]</scope>
    <source>
        <tissue evidence="12">Whole larvae</tissue>
    </source>
</reference>
<evidence type="ECO:0000256" key="5">
    <source>
        <dbReference type="ARBA" id="ARBA00022856"/>
    </source>
</evidence>
<accession>A0A0M3QTV3</accession>
<keyword evidence="4 10" id="KW-0812">Transmembrane</keyword>
<dbReference type="OrthoDB" id="8904098at2759"/>
<dbReference type="FunFam" id="1.20.1250.20:FF:000379">
    <property type="entry name" value="Uncharacterized protein, isoform A"/>
    <property type="match status" value="1"/>
</dbReference>
<feature type="transmembrane region" description="Helical" evidence="11">
    <location>
        <begin position="178"/>
        <end position="198"/>
    </location>
</feature>
<dbReference type="OMA" id="WQIPQIV"/>
<keyword evidence="8 11" id="KW-0472">Membrane</keyword>
<evidence type="ECO:0000313" key="12">
    <source>
        <dbReference type="EMBL" id="ALC39563.1"/>
    </source>
</evidence>
<feature type="transmembrane region" description="Helical" evidence="11">
    <location>
        <begin position="594"/>
        <end position="614"/>
    </location>
</feature>